<dbReference type="GO" id="GO:0000776">
    <property type="term" value="C:kinetochore"/>
    <property type="evidence" value="ECO:0007669"/>
    <property type="project" value="UniProtKB-KW"/>
</dbReference>
<evidence type="ECO:0000256" key="9">
    <source>
        <dbReference type="SAM" id="MobiDB-lite"/>
    </source>
</evidence>
<dbReference type="InterPro" id="IPR008426">
    <property type="entry name" value="CENP-H_C"/>
</dbReference>
<dbReference type="GO" id="GO:0007052">
    <property type="term" value="P:mitotic spindle organization"/>
    <property type="evidence" value="ECO:0007669"/>
    <property type="project" value="TreeGrafter"/>
</dbReference>
<organism evidence="11 12">
    <name type="scientific">Hippocampus comes</name>
    <name type="common">Tiger tail seahorse</name>
    <dbReference type="NCBI Taxonomy" id="109280"/>
    <lineage>
        <taxon>Eukaryota</taxon>
        <taxon>Metazoa</taxon>
        <taxon>Chordata</taxon>
        <taxon>Craniata</taxon>
        <taxon>Vertebrata</taxon>
        <taxon>Euteleostomi</taxon>
        <taxon>Actinopterygii</taxon>
        <taxon>Neopterygii</taxon>
        <taxon>Teleostei</taxon>
        <taxon>Neoteleostei</taxon>
        <taxon>Acanthomorphata</taxon>
        <taxon>Syngnathiaria</taxon>
        <taxon>Syngnathiformes</taxon>
        <taxon>Syngnathoidei</taxon>
        <taxon>Syngnathidae</taxon>
        <taxon>Hippocampus</taxon>
    </lineage>
</organism>
<dbReference type="GO" id="GO:0043515">
    <property type="term" value="F:kinetochore binding"/>
    <property type="evidence" value="ECO:0007669"/>
    <property type="project" value="TreeGrafter"/>
</dbReference>
<sequence>MEPSDDMGNQEEDVPRNNGSNGQSDTLPDILKIKEQLYNQCFEMEVQLSRDKNQRSCSTAEADARLEGNVSELERIKSRHFNSTLALHRMQMWHAIGEKMKENNSETDALKAISDRCMTLCSHIKTVQQESRALQDEITELQKNRLELKRLTHEKMREIEDLKVKKVHPNAEKYKAVLEKGLTNLEELKKMVIMGQNVLRGLLLAYKINWMADPHLRDIALTLEEFPIAD</sequence>
<dbReference type="KEGG" id="hcq:109514202"/>
<keyword evidence="12" id="KW-1185">Reference proteome</keyword>
<evidence type="ECO:0000256" key="7">
    <source>
        <dbReference type="ARBA" id="ARBA00025735"/>
    </source>
</evidence>
<evidence type="ECO:0000256" key="5">
    <source>
        <dbReference type="ARBA" id="ARBA00023242"/>
    </source>
</evidence>
<dbReference type="OrthoDB" id="2274804at2759"/>
<dbReference type="GeneID" id="109514202"/>
<dbReference type="InterPro" id="IPR040034">
    <property type="entry name" value="CENP-H"/>
</dbReference>
<keyword evidence="3" id="KW-0158">Chromosome</keyword>
<dbReference type="GO" id="GO:0005634">
    <property type="term" value="C:nucleus"/>
    <property type="evidence" value="ECO:0007669"/>
    <property type="project" value="UniProtKB-SubCell"/>
</dbReference>
<keyword evidence="5" id="KW-0539">Nucleus</keyword>
<name>A0A3Q2Y471_HIPCM</name>
<feature type="compositionally biased region" description="Polar residues" evidence="9">
    <location>
        <begin position="17"/>
        <end position="26"/>
    </location>
</feature>
<dbReference type="GeneTree" id="ENSGT00390000009578"/>
<comment type="similarity">
    <text evidence="7">Belongs to the CENP-H/MCM16 family.</text>
</comment>
<dbReference type="GO" id="GO:0007059">
    <property type="term" value="P:chromosome segregation"/>
    <property type="evidence" value="ECO:0007669"/>
    <property type="project" value="TreeGrafter"/>
</dbReference>
<dbReference type="PANTHER" id="PTHR48122:SF1">
    <property type="entry name" value="CENTROMERE PROTEIN H"/>
    <property type="match status" value="1"/>
</dbReference>
<reference evidence="11" key="1">
    <citation type="submission" date="2025-08" db="UniProtKB">
        <authorList>
            <consortium name="Ensembl"/>
        </authorList>
    </citation>
    <scope>IDENTIFICATION</scope>
</reference>
<reference evidence="11" key="2">
    <citation type="submission" date="2025-09" db="UniProtKB">
        <authorList>
            <consortium name="Ensembl"/>
        </authorList>
    </citation>
    <scope>IDENTIFICATION</scope>
</reference>
<dbReference type="OMA" id="KSHQESW"/>
<evidence type="ECO:0000259" key="10">
    <source>
        <dbReference type="Pfam" id="PF05837"/>
    </source>
</evidence>
<feature type="region of interest" description="Disordered" evidence="9">
    <location>
        <begin position="1"/>
        <end position="26"/>
    </location>
</feature>
<dbReference type="RefSeq" id="XP_019722632.1">
    <property type="nucleotide sequence ID" value="XM_019867073.1"/>
</dbReference>
<protein>
    <submittedName>
        <fullName evidence="11">Centromere protein H</fullName>
    </submittedName>
</protein>
<evidence type="ECO:0000256" key="3">
    <source>
        <dbReference type="ARBA" id="ARBA00022454"/>
    </source>
</evidence>
<feature type="domain" description="Centromere protein H C-terminal" evidence="10">
    <location>
        <begin position="29"/>
        <end position="224"/>
    </location>
</feature>
<feature type="compositionally biased region" description="Acidic residues" evidence="9">
    <location>
        <begin position="1"/>
        <end position="12"/>
    </location>
</feature>
<dbReference type="CTD" id="64946"/>
<evidence type="ECO:0000256" key="8">
    <source>
        <dbReference type="SAM" id="Coils"/>
    </source>
</evidence>
<dbReference type="PANTHER" id="PTHR48122">
    <property type="entry name" value="CENTROMERE PROTEIN H"/>
    <property type="match status" value="1"/>
</dbReference>
<dbReference type="Proteomes" id="UP000264820">
    <property type="component" value="Unplaced"/>
</dbReference>
<evidence type="ECO:0000256" key="2">
    <source>
        <dbReference type="ARBA" id="ARBA00004629"/>
    </source>
</evidence>
<evidence type="ECO:0000313" key="12">
    <source>
        <dbReference type="Proteomes" id="UP000264820"/>
    </source>
</evidence>
<proteinExistence type="inferred from homology"/>
<dbReference type="Pfam" id="PF05837">
    <property type="entry name" value="CENP-H"/>
    <property type="match status" value="1"/>
</dbReference>
<dbReference type="STRING" id="109280.ENSHCOP00000012276"/>
<evidence type="ECO:0000313" key="11">
    <source>
        <dbReference type="Ensembl" id="ENSHCOP00000012276.1"/>
    </source>
</evidence>
<dbReference type="AlphaFoldDB" id="A0A3Q2Y471"/>
<keyword evidence="8" id="KW-0175">Coiled coil</keyword>
<evidence type="ECO:0000256" key="4">
    <source>
        <dbReference type="ARBA" id="ARBA00022838"/>
    </source>
</evidence>
<dbReference type="GO" id="GO:0051382">
    <property type="term" value="P:kinetochore assembly"/>
    <property type="evidence" value="ECO:0007669"/>
    <property type="project" value="InterPro"/>
</dbReference>
<accession>A0A3Q2Y471</accession>
<evidence type="ECO:0000256" key="6">
    <source>
        <dbReference type="ARBA" id="ARBA00023328"/>
    </source>
</evidence>
<keyword evidence="6" id="KW-0137">Centromere</keyword>
<comment type="subcellular location">
    <subcellularLocation>
        <location evidence="2">Chromosome</location>
        <location evidence="2">Centromere</location>
        <location evidence="2">Kinetochore</location>
    </subcellularLocation>
    <subcellularLocation>
        <location evidence="1">Nucleus</location>
    </subcellularLocation>
</comment>
<feature type="coiled-coil region" evidence="8">
    <location>
        <begin position="124"/>
        <end position="191"/>
    </location>
</feature>
<evidence type="ECO:0000256" key="1">
    <source>
        <dbReference type="ARBA" id="ARBA00004123"/>
    </source>
</evidence>
<keyword evidence="4" id="KW-0995">Kinetochore</keyword>
<dbReference type="Ensembl" id="ENSHCOT00000019256.1">
    <property type="protein sequence ID" value="ENSHCOP00000012276.1"/>
    <property type="gene ID" value="ENSHCOG00000015263.1"/>
</dbReference>